<dbReference type="PROSITE" id="PS50244">
    <property type="entry name" value="S5A_REDUCTASE"/>
    <property type="match status" value="1"/>
</dbReference>
<protein>
    <submittedName>
        <fullName evidence="2">Steroid 5-alpha reductase family enzyme</fullName>
    </submittedName>
</protein>
<evidence type="ECO:0000313" key="3">
    <source>
        <dbReference type="Proteomes" id="UP000774000"/>
    </source>
</evidence>
<dbReference type="Gene3D" id="1.20.120.1630">
    <property type="match status" value="1"/>
</dbReference>
<feature type="transmembrane region" description="Helical" evidence="1">
    <location>
        <begin position="30"/>
        <end position="49"/>
    </location>
</feature>
<feature type="transmembrane region" description="Helical" evidence="1">
    <location>
        <begin position="206"/>
        <end position="228"/>
    </location>
</feature>
<evidence type="ECO:0000256" key="1">
    <source>
        <dbReference type="SAM" id="Phobius"/>
    </source>
</evidence>
<dbReference type="Proteomes" id="UP000774000">
    <property type="component" value="Unassembled WGS sequence"/>
</dbReference>
<comment type="caution">
    <text evidence="2">The sequence shown here is derived from an EMBL/GenBank/DDBJ whole genome shotgun (WGS) entry which is preliminary data.</text>
</comment>
<dbReference type="InterPro" id="IPR010721">
    <property type="entry name" value="UstE-like"/>
</dbReference>
<keyword evidence="1" id="KW-1133">Transmembrane helix</keyword>
<name>A0A938XUY9_9FIRM</name>
<dbReference type="EMBL" id="JAFBDQ010000002">
    <property type="protein sequence ID" value="MBM7555720.1"/>
    <property type="molecule type" value="Genomic_DNA"/>
</dbReference>
<dbReference type="RefSeq" id="WP_204700441.1">
    <property type="nucleotide sequence ID" value="NZ_JAFBDQ010000002.1"/>
</dbReference>
<keyword evidence="1" id="KW-0812">Transmembrane</keyword>
<reference evidence="2" key="1">
    <citation type="submission" date="2021-01" db="EMBL/GenBank/DDBJ databases">
        <title>Genomic Encyclopedia of Type Strains, Phase IV (KMG-IV): sequencing the most valuable type-strain genomes for metagenomic binning, comparative biology and taxonomic classification.</title>
        <authorList>
            <person name="Goeker M."/>
        </authorList>
    </citation>
    <scope>NUCLEOTIDE SEQUENCE</scope>
    <source>
        <strain evidence="2">DSM 23230</strain>
    </source>
</reference>
<keyword evidence="3" id="KW-1185">Reference proteome</keyword>
<feature type="transmembrane region" description="Helical" evidence="1">
    <location>
        <begin position="133"/>
        <end position="154"/>
    </location>
</feature>
<accession>A0A938XUY9</accession>
<dbReference type="AlphaFoldDB" id="A0A938XUY9"/>
<sequence length="256" mass="29830">MIAPIFNLVLLVVLYFTLFFIIAQLRNNYGLVDVAWGSGFVVVAVYSFLSAQEIGIRGLLVTVLVLLWGLRLSYHLFKRNWGQEEDYRYQNMKKNWDNVAVTGFFRVFMLQAAILLIISSPISLINFSAPIEIGWIGILGLVIWCIGYFFEVVGDKQLHDFLARDEREAEIMKEGLWKYTRHPNYFGEATMWWGIWLLALPVKLGWLTIISPVAITLLLLYVSGVPLLEKKYKNNQEYQRYKEKTNKFIPWFPDED</sequence>
<keyword evidence="1" id="KW-0472">Membrane</keyword>
<proteinExistence type="predicted"/>
<gene>
    <name evidence="2" type="ORF">JOC47_000545</name>
</gene>
<dbReference type="PANTHER" id="PTHR32251:SF17">
    <property type="entry name" value="STEROID 5-ALPHA REDUCTASE C-TERMINAL DOMAIN-CONTAINING PROTEIN"/>
    <property type="match status" value="1"/>
</dbReference>
<evidence type="ECO:0000313" key="2">
    <source>
        <dbReference type="EMBL" id="MBM7555720.1"/>
    </source>
</evidence>
<dbReference type="PANTHER" id="PTHR32251">
    <property type="entry name" value="3-OXO-5-ALPHA-STEROID 4-DEHYDROGENASE"/>
    <property type="match status" value="1"/>
</dbReference>
<dbReference type="Pfam" id="PF06966">
    <property type="entry name" value="DUF1295"/>
    <property type="match status" value="1"/>
</dbReference>
<feature type="transmembrane region" description="Helical" evidence="1">
    <location>
        <begin position="98"/>
        <end position="118"/>
    </location>
</feature>
<dbReference type="GO" id="GO:0016020">
    <property type="term" value="C:membrane"/>
    <property type="evidence" value="ECO:0007669"/>
    <property type="project" value="TreeGrafter"/>
</dbReference>
<feature type="transmembrane region" description="Helical" evidence="1">
    <location>
        <begin position="55"/>
        <end position="77"/>
    </location>
</feature>
<organism evidence="2 3">
    <name type="scientific">Halanaerobacter jeridensis</name>
    <dbReference type="NCBI Taxonomy" id="706427"/>
    <lineage>
        <taxon>Bacteria</taxon>
        <taxon>Bacillati</taxon>
        <taxon>Bacillota</taxon>
        <taxon>Clostridia</taxon>
        <taxon>Halanaerobiales</taxon>
        <taxon>Halobacteroidaceae</taxon>
        <taxon>Halanaerobacter</taxon>
    </lineage>
</organism>
<feature type="transmembrane region" description="Helical" evidence="1">
    <location>
        <begin position="6"/>
        <end position="23"/>
    </location>
</feature>